<dbReference type="InterPro" id="IPR000742">
    <property type="entry name" value="EGF"/>
</dbReference>
<sequence>MNSSFKLSLWRQLLLAALWAAAIIVRDCGASCPRGTYNNKICSGYGKCTPQNLCACDARHTGFDCSQHRCPVGKAWVAPARATDDAHYEVECSNKGVCNRETGDCHCMEGFTGSACQRLECPSNCNDGGECLSLQELSKRFVVGTEAMYDNMWDADMISTLLSGSCPRGDDPLTGNQVNEVQVLRCTGKGGYFLIYFNGEGTRVPFNASEAQFAVALRSIKTLPIVKVTYTVPGAVCNSTTMNAVLIEFTDEFGPQPPIKVFGVISGTPILTGGGVFAASGGAVMAGRMSTRGSKEWEFCSNRGDCDEERGVCYCYLAPMPGYRSSNGYGNIGVRGDCGAVNDKNKYGGPIKSCVGELACSGHGYCTSSPSFRCVCEEGWTSGDCSWRTCPKGPSWFRQPTTLNTVHNQWATCSDAGICDKAVGECRCYSPFTGDACEHREPACYGHGQCMSIRQLSLEADVDSPLLRFDYGADPNNAQTYDRDSVLGCKCDPGYEGYDCSQRTCPRGDDPTTTGQVDEIQLLKCIATGGAFQLLYRTSFSIGIPFDATPSTLRDILISSLNFEDAVVEYSVGQFACSPATATTKNVIKITFPIDHGDLPSLGADTTLLTLSTATPPKGTIVLAENGAMIDGFASQTGTKENVMCSNKGICNSELGVCMCTTGYGSSDGQGNHGSRSDCGFIQPKSNA</sequence>
<dbReference type="PROSITE" id="PS00022">
    <property type="entry name" value="EGF_1"/>
    <property type="match status" value="2"/>
</dbReference>
<dbReference type="PANTHER" id="PTHR24035">
    <property type="entry name" value="MULTIPLE EPIDERMAL GROWTH FACTOR-LIKE DOMAINS PROTEIN"/>
    <property type="match status" value="1"/>
</dbReference>
<keyword evidence="7" id="KW-1185">Reference proteome</keyword>
<evidence type="ECO:0000256" key="2">
    <source>
        <dbReference type="PROSITE-ProRule" id="PRU00076"/>
    </source>
</evidence>
<dbReference type="OMA" id="GGPISAC"/>
<protein>
    <recommendedName>
        <fullName evidence="5">EGF-like domain-containing protein</fullName>
    </recommendedName>
</protein>
<keyword evidence="4" id="KW-0732">Signal</keyword>
<dbReference type="STRING" id="431595.K3X5W1"/>
<proteinExistence type="predicted"/>
<feature type="region of interest" description="Disordered" evidence="3">
    <location>
        <begin position="667"/>
        <end position="688"/>
    </location>
</feature>
<organism evidence="6 7">
    <name type="scientific">Globisporangium ultimum (strain ATCC 200006 / CBS 805.95 / DAOM BR144)</name>
    <name type="common">Pythium ultimum</name>
    <dbReference type="NCBI Taxonomy" id="431595"/>
    <lineage>
        <taxon>Eukaryota</taxon>
        <taxon>Sar</taxon>
        <taxon>Stramenopiles</taxon>
        <taxon>Oomycota</taxon>
        <taxon>Peronosporomycetes</taxon>
        <taxon>Pythiales</taxon>
        <taxon>Pythiaceae</taxon>
        <taxon>Globisporangium</taxon>
    </lineage>
</organism>
<dbReference type="SMART" id="SM00181">
    <property type="entry name" value="EGF"/>
    <property type="match status" value="4"/>
</dbReference>
<dbReference type="Gene3D" id="2.10.25.10">
    <property type="entry name" value="Laminin"/>
    <property type="match status" value="2"/>
</dbReference>
<dbReference type="eggNOG" id="KOG1225">
    <property type="taxonomic scope" value="Eukaryota"/>
</dbReference>
<reference evidence="6" key="3">
    <citation type="submission" date="2015-02" db="UniProtKB">
        <authorList>
            <consortium name="EnsemblProtists"/>
        </authorList>
    </citation>
    <scope>IDENTIFICATION</scope>
    <source>
        <strain evidence="6">DAOM BR144</strain>
    </source>
</reference>
<evidence type="ECO:0000256" key="4">
    <source>
        <dbReference type="SAM" id="SignalP"/>
    </source>
</evidence>
<feature type="disulfide bond" evidence="2">
    <location>
        <begin position="376"/>
        <end position="385"/>
    </location>
</feature>
<evidence type="ECO:0000313" key="6">
    <source>
        <dbReference type="EnsemblProtists" id="PYU1_T012610"/>
    </source>
</evidence>
<feature type="chain" id="PRO_5003868424" description="EGF-like domain-containing protein" evidence="4">
    <location>
        <begin position="31"/>
        <end position="688"/>
    </location>
</feature>
<accession>K3X5W1</accession>
<dbReference type="PRINTS" id="PR00011">
    <property type="entry name" value="EGFLAMININ"/>
</dbReference>
<dbReference type="InterPro" id="IPR013111">
    <property type="entry name" value="EGF_extracell"/>
</dbReference>
<reference evidence="7" key="2">
    <citation type="submission" date="2010-04" db="EMBL/GenBank/DDBJ databases">
        <authorList>
            <person name="Buell R."/>
            <person name="Hamilton J."/>
            <person name="Hostetler J."/>
        </authorList>
    </citation>
    <scope>NUCLEOTIDE SEQUENCE [LARGE SCALE GENOMIC DNA]</scope>
    <source>
        <strain evidence="7">DAOM:BR144</strain>
    </source>
</reference>
<dbReference type="EnsemblProtists" id="PYU1_T012610">
    <property type="protein sequence ID" value="PYU1_T012610"/>
    <property type="gene ID" value="PYU1_G012584"/>
</dbReference>
<dbReference type="AlphaFoldDB" id="K3X5W1"/>
<reference evidence="7" key="1">
    <citation type="journal article" date="2010" name="Genome Biol.">
        <title>Genome sequence of the necrotrophic plant pathogen Pythium ultimum reveals original pathogenicity mechanisms and effector repertoire.</title>
        <authorList>
            <person name="Levesque C.A."/>
            <person name="Brouwer H."/>
            <person name="Cano L."/>
            <person name="Hamilton J.P."/>
            <person name="Holt C."/>
            <person name="Huitema E."/>
            <person name="Raffaele S."/>
            <person name="Robideau G.P."/>
            <person name="Thines M."/>
            <person name="Win J."/>
            <person name="Zerillo M.M."/>
            <person name="Beakes G.W."/>
            <person name="Boore J.L."/>
            <person name="Busam D."/>
            <person name="Dumas B."/>
            <person name="Ferriera S."/>
            <person name="Fuerstenberg S.I."/>
            <person name="Gachon C.M."/>
            <person name="Gaulin E."/>
            <person name="Govers F."/>
            <person name="Grenville-Briggs L."/>
            <person name="Horner N."/>
            <person name="Hostetler J."/>
            <person name="Jiang R.H."/>
            <person name="Johnson J."/>
            <person name="Krajaejun T."/>
            <person name="Lin H."/>
            <person name="Meijer H.J."/>
            <person name="Moore B."/>
            <person name="Morris P."/>
            <person name="Phuntmart V."/>
            <person name="Puiu D."/>
            <person name="Shetty J."/>
            <person name="Stajich J.E."/>
            <person name="Tripathy S."/>
            <person name="Wawra S."/>
            <person name="van West P."/>
            <person name="Whitty B.R."/>
            <person name="Coutinho P.M."/>
            <person name="Henrissat B."/>
            <person name="Martin F."/>
            <person name="Thomas P.D."/>
            <person name="Tyler B.M."/>
            <person name="De Vries R.P."/>
            <person name="Kamoun S."/>
            <person name="Yandell M."/>
            <person name="Tisserat N."/>
            <person name="Buell C.R."/>
        </authorList>
    </citation>
    <scope>NUCLEOTIDE SEQUENCE</scope>
    <source>
        <strain evidence="7">DAOM:BR144</strain>
    </source>
</reference>
<evidence type="ECO:0000256" key="3">
    <source>
        <dbReference type="SAM" id="MobiDB-lite"/>
    </source>
</evidence>
<evidence type="ECO:0000256" key="1">
    <source>
        <dbReference type="ARBA" id="ARBA00023157"/>
    </source>
</evidence>
<dbReference type="PROSITE" id="PS50026">
    <property type="entry name" value="EGF_3"/>
    <property type="match status" value="1"/>
</dbReference>
<dbReference type="Proteomes" id="UP000019132">
    <property type="component" value="Unassembled WGS sequence"/>
</dbReference>
<feature type="signal peptide" evidence="4">
    <location>
        <begin position="1"/>
        <end position="30"/>
    </location>
</feature>
<evidence type="ECO:0000313" key="7">
    <source>
        <dbReference type="Proteomes" id="UP000019132"/>
    </source>
</evidence>
<keyword evidence="1 2" id="KW-1015">Disulfide bond</keyword>
<dbReference type="PROSITE" id="PS01186">
    <property type="entry name" value="EGF_2"/>
    <property type="match status" value="3"/>
</dbReference>
<dbReference type="EMBL" id="GL376612">
    <property type="status" value="NOT_ANNOTATED_CDS"/>
    <property type="molecule type" value="Genomic_DNA"/>
</dbReference>
<dbReference type="HOGENOM" id="CLU_005568_1_0_1"/>
<dbReference type="InterPro" id="IPR052108">
    <property type="entry name" value="MEGF/SIB"/>
</dbReference>
<evidence type="ECO:0000259" key="5">
    <source>
        <dbReference type="PROSITE" id="PS50026"/>
    </source>
</evidence>
<feature type="domain" description="EGF-like" evidence="5">
    <location>
        <begin position="350"/>
        <end position="386"/>
    </location>
</feature>
<dbReference type="VEuPathDB" id="FungiDB:PYU1_G012584"/>
<comment type="caution">
    <text evidence="2">Lacks conserved residue(s) required for the propagation of feature annotation.</text>
</comment>
<name>K3X5W1_GLOUD</name>
<keyword evidence="2" id="KW-0245">EGF-like domain</keyword>
<dbReference type="PANTHER" id="PTHR24035:SF143">
    <property type="entry name" value="EGF-LIKE DOMAIN-CONTAINING PROTEIN"/>
    <property type="match status" value="1"/>
</dbReference>
<dbReference type="InParanoid" id="K3X5W1"/>
<dbReference type="Pfam" id="PF07974">
    <property type="entry name" value="EGF_2"/>
    <property type="match status" value="1"/>
</dbReference>